<evidence type="ECO:0000256" key="1">
    <source>
        <dbReference type="SAM" id="MobiDB-lite"/>
    </source>
</evidence>
<comment type="caution">
    <text evidence="3">The sequence shown here is derived from an EMBL/GenBank/DDBJ whole genome shotgun (WGS) entry which is preliminary data.</text>
</comment>
<evidence type="ECO:0000313" key="3">
    <source>
        <dbReference type="EMBL" id="KAA6331664.1"/>
    </source>
</evidence>
<dbReference type="Gene3D" id="3.40.50.300">
    <property type="entry name" value="P-loop containing nucleotide triphosphate hydrolases"/>
    <property type="match status" value="1"/>
</dbReference>
<dbReference type="PANTHER" id="PTHR41313">
    <property type="entry name" value="ADENINE-SPECIFIC METHYLTRANSFERASE"/>
    <property type="match status" value="1"/>
</dbReference>
<accession>A0A5J4RDT7</accession>
<dbReference type="PROSITE" id="PS51194">
    <property type="entry name" value="HELICASE_CTER"/>
    <property type="match status" value="1"/>
</dbReference>
<reference evidence="3" key="1">
    <citation type="submission" date="2019-03" db="EMBL/GenBank/DDBJ databases">
        <title>Single cell metagenomics reveals metabolic interactions within the superorganism composed of flagellate Streblomastix strix and complex community of Bacteroidetes bacteria on its surface.</title>
        <authorList>
            <person name="Treitli S.C."/>
            <person name="Kolisko M."/>
            <person name="Husnik F."/>
            <person name="Keeling P."/>
            <person name="Hampl V."/>
        </authorList>
    </citation>
    <scope>NUCLEOTIDE SEQUENCE</scope>
    <source>
        <strain evidence="3">STM</strain>
    </source>
</reference>
<name>A0A5J4RDT7_9ZZZZ</name>
<feature type="compositionally biased region" description="Polar residues" evidence="1">
    <location>
        <begin position="534"/>
        <end position="547"/>
    </location>
</feature>
<dbReference type="InterPro" id="IPR052933">
    <property type="entry name" value="DNA_Protect_Modify"/>
</dbReference>
<feature type="compositionally biased region" description="Basic and acidic residues" evidence="1">
    <location>
        <begin position="483"/>
        <end position="512"/>
    </location>
</feature>
<proteinExistence type="predicted"/>
<evidence type="ECO:0000259" key="2">
    <source>
        <dbReference type="PROSITE" id="PS51194"/>
    </source>
</evidence>
<dbReference type="AlphaFoldDB" id="A0A5J4RDT7"/>
<protein>
    <recommendedName>
        <fullName evidence="2">Helicase C-terminal domain-containing protein</fullName>
    </recommendedName>
</protein>
<dbReference type="SUPFAM" id="SSF52540">
    <property type="entry name" value="P-loop containing nucleoside triphosphate hydrolases"/>
    <property type="match status" value="1"/>
</dbReference>
<dbReference type="Pfam" id="PF00271">
    <property type="entry name" value="Helicase_C"/>
    <property type="match status" value="1"/>
</dbReference>
<dbReference type="PANTHER" id="PTHR41313:SF1">
    <property type="entry name" value="DNA METHYLASE ADENINE-SPECIFIC DOMAIN-CONTAINING PROTEIN"/>
    <property type="match status" value="1"/>
</dbReference>
<feature type="region of interest" description="Disordered" evidence="1">
    <location>
        <begin position="480"/>
        <end position="547"/>
    </location>
</feature>
<gene>
    <name evidence="3" type="ORF">EZS27_019748</name>
</gene>
<feature type="compositionally biased region" description="Basic and acidic residues" evidence="1">
    <location>
        <begin position="520"/>
        <end position="529"/>
    </location>
</feature>
<dbReference type="InterPro" id="IPR001650">
    <property type="entry name" value="Helicase_C-like"/>
</dbReference>
<feature type="domain" description="Helicase C-terminal" evidence="2">
    <location>
        <begin position="63"/>
        <end position="242"/>
    </location>
</feature>
<dbReference type="EMBL" id="SNRY01001342">
    <property type="protein sequence ID" value="KAA6331664.1"/>
    <property type="molecule type" value="Genomic_DNA"/>
</dbReference>
<sequence length="547" mass="61514">MVEFAKTGKGEILGREPLTDKEEKAKMLIAMDYARKMSLDMRLIDPEIYGDHVDNKASHVAKMVLDYYKKFDEHKGTQFVFSDLGTYKPGEWNPCSEIKRKLVDDYGIPANEIRFIQEAKTDKARKTMIADMNSGKIRVLFGSTEMLGTGVNAQKRCVAIHHLDAPWRPSDLEQRDGRGIRKGNDIAKLYADNKVDVIIYAVEKSLDAYKFGLLHNKQLFIRQLKNNSLGSRTIDEGSMDEKGGMNFSEYVAILSGNTDLLEKAKLEKKITALESERQAFVKNKAASLIKLNDITRTVAANTETVSRMRGDWETFMSRLAKDKEGNVLNPVQLTGVQSSDVKVIGAKLNEIADNAATNGEHYKIGTLYGFTLSVKTENSQKEGLFMKENRFFIEGEGSIKYTHNNGHMASDPKLASLYFLSALEKIPKLIEKYQADTEKIAGDLPILREVETGTWRKENELKDLKAELAALDRKIQLSLKPIEQGEDKQKQTQEDKTSLPPESHRQGAEDSASHSAYMPERLREMKEGLGSRLITASANNQSKGFKL</sequence>
<organism evidence="3">
    <name type="scientific">termite gut metagenome</name>
    <dbReference type="NCBI Taxonomy" id="433724"/>
    <lineage>
        <taxon>unclassified sequences</taxon>
        <taxon>metagenomes</taxon>
        <taxon>organismal metagenomes</taxon>
    </lineage>
</organism>
<dbReference type="InterPro" id="IPR027417">
    <property type="entry name" value="P-loop_NTPase"/>
</dbReference>